<evidence type="ECO:0000256" key="4">
    <source>
        <dbReference type="ARBA" id="ARBA00005408"/>
    </source>
</evidence>
<evidence type="ECO:0000256" key="6">
    <source>
        <dbReference type="ARBA" id="ARBA00021478"/>
    </source>
</evidence>
<reference evidence="19 20" key="1">
    <citation type="journal article" date="2021" name="Sci. Rep.">
        <title>The distribution of antibiotic resistance genes in chicken gut microbiota commensals.</title>
        <authorList>
            <person name="Juricova H."/>
            <person name="Matiasovicova J."/>
            <person name="Kubasova T."/>
            <person name="Cejkova D."/>
            <person name="Rychlik I."/>
        </authorList>
    </citation>
    <scope>NUCLEOTIDE SEQUENCE [LARGE SCALE GENOMIC DNA]</scope>
    <source>
        <strain evidence="19 20">An564</strain>
    </source>
</reference>
<dbReference type="PANTHER" id="PTHR10285">
    <property type="entry name" value="URIDINE KINASE"/>
    <property type="match status" value="1"/>
</dbReference>
<comment type="subcellular location">
    <subcellularLocation>
        <location evidence="1 16 17">Cytoplasm</location>
    </subcellularLocation>
</comment>
<organism evidence="19 20">
    <name type="scientific">Hydrogenoanaerobacterium saccharovorans</name>
    <dbReference type="NCBI Taxonomy" id="474960"/>
    <lineage>
        <taxon>Bacteria</taxon>
        <taxon>Bacillati</taxon>
        <taxon>Bacillota</taxon>
        <taxon>Clostridia</taxon>
        <taxon>Eubacteriales</taxon>
        <taxon>Oscillospiraceae</taxon>
        <taxon>Hydrogenoanaerobacterium</taxon>
    </lineage>
</organism>
<keyword evidence="7 16" id="KW-0963">Cytoplasm</keyword>
<dbReference type="InterPro" id="IPR006083">
    <property type="entry name" value="PRK/URK"/>
</dbReference>
<sequence>MKTIVIGIAGGSGSGKTTLAHKLKDALGDDIVLLCHDFYYKAHDDMPFEERQKLNFDHPDAFDTDLLIEDIRALKRGESILHPIYSFTEHTRLPQRVRVDPARVVIVEGILIFENQQLRDEMDIKVFVDTDADIRLIRRLLRDVKERGRTLDSVVSQYMNTVKPMHEQFVEPSKKNVDIIIPEGGLNAVALQMLLRQIQHFLRETESESDAM</sequence>
<evidence type="ECO:0000256" key="15">
    <source>
        <dbReference type="ARBA" id="ARBA00048909"/>
    </source>
</evidence>
<dbReference type="Proteomes" id="UP000724149">
    <property type="component" value="Unassembled WGS sequence"/>
</dbReference>
<accession>A0ABS2GN11</accession>
<keyword evidence="20" id="KW-1185">Reference proteome</keyword>
<comment type="pathway">
    <text evidence="2 16 17">Pyrimidine metabolism; UMP biosynthesis via salvage pathway; UMP from uridine: step 1/1.</text>
</comment>
<dbReference type="Gene3D" id="3.40.50.300">
    <property type="entry name" value="P-loop containing nucleotide triphosphate hydrolases"/>
    <property type="match status" value="1"/>
</dbReference>
<dbReference type="SUPFAM" id="SSF52540">
    <property type="entry name" value="P-loop containing nucleoside triphosphate hydrolases"/>
    <property type="match status" value="1"/>
</dbReference>
<protein>
    <recommendedName>
        <fullName evidence="6 16">Uridine kinase</fullName>
        <ecNumber evidence="5 16">2.7.1.48</ecNumber>
    </recommendedName>
    <alternativeName>
        <fullName evidence="12 16">Cytidine monophosphokinase</fullName>
    </alternativeName>
    <alternativeName>
        <fullName evidence="13 16">Uridine monophosphokinase</fullName>
    </alternativeName>
</protein>
<dbReference type="EMBL" id="JACSNR010000004">
    <property type="protein sequence ID" value="MBM6922991.1"/>
    <property type="molecule type" value="Genomic_DNA"/>
</dbReference>
<gene>
    <name evidence="16 19" type="primary">udk</name>
    <name evidence="19" type="ORF">H9X81_04705</name>
</gene>
<dbReference type="InterPro" id="IPR027417">
    <property type="entry name" value="P-loop_NTPase"/>
</dbReference>
<evidence type="ECO:0000256" key="3">
    <source>
        <dbReference type="ARBA" id="ARBA00004784"/>
    </source>
</evidence>
<comment type="similarity">
    <text evidence="4 16 17">Belongs to the uridine kinase family.</text>
</comment>
<dbReference type="CDD" id="cd02023">
    <property type="entry name" value="UMPK"/>
    <property type="match status" value="1"/>
</dbReference>
<evidence type="ECO:0000256" key="14">
    <source>
        <dbReference type="ARBA" id="ARBA00047436"/>
    </source>
</evidence>
<evidence type="ECO:0000256" key="13">
    <source>
        <dbReference type="ARBA" id="ARBA00031452"/>
    </source>
</evidence>
<evidence type="ECO:0000256" key="8">
    <source>
        <dbReference type="ARBA" id="ARBA00022679"/>
    </source>
</evidence>
<comment type="pathway">
    <text evidence="3 16 17">Pyrimidine metabolism; CTP biosynthesis via salvage pathway; CTP from cytidine: step 1/3.</text>
</comment>
<evidence type="ECO:0000256" key="16">
    <source>
        <dbReference type="HAMAP-Rule" id="MF_00551"/>
    </source>
</evidence>
<dbReference type="NCBIfam" id="NF004018">
    <property type="entry name" value="PRK05480.1"/>
    <property type="match status" value="1"/>
</dbReference>
<dbReference type="HAMAP" id="MF_00551">
    <property type="entry name" value="Uridine_kinase"/>
    <property type="match status" value="1"/>
</dbReference>
<dbReference type="InterPro" id="IPR026008">
    <property type="entry name" value="Uridine_kinase"/>
</dbReference>
<name>A0ABS2GN11_9FIRM</name>
<dbReference type="GO" id="GO:0004849">
    <property type="term" value="F:uridine kinase activity"/>
    <property type="evidence" value="ECO:0007669"/>
    <property type="project" value="UniProtKB-EC"/>
</dbReference>
<keyword evidence="9 16" id="KW-0547">Nucleotide-binding</keyword>
<feature type="domain" description="Phosphoribulokinase/uridine kinase" evidence="18">
    <location>
        <begin position="5"/>
        <end position="189"/>
    </location>
</feature>
<evidence type="ECO:0000313" key="19">
    <source>
        <dbReference type="EMBL" id="MBM6922991.1"/>
    </source>
</evidence>
<keyword evidence="11 16" id="KW-0067">ATP-binding</keyword>
<evidence type="ECO:0000256" key="7">
    <source>
        <dbReference type="ARBA" id="ARBA00022490"/>
    </source>
</evidence>
<evidence type="ECO:0000313" key="20">
    <source>
        <dbReference type="Proteomes" id="UP000724149"/>
    </source>
</evidence>
<evidence type="ECO:0000256" key="5">
    <source>
        <dbReference type="ARBA" id="ARBA00012137"/>
    </source>
</evidence>
<dbReference type="InterPro" id="IPR000764">
    <property type="entry name" value="Uridine_kinase-like"/>
</dbReference>
<evidence type="ECO:0000256" key="11">
    <source>
        <dbReference type="ARBA" id="ARBA00022840"/>
    </source>
</evidence>
<evidence type="ECO:0000256" key="9">
    <source>
        <dbReference type="ARBA" id="ARBA00022741"/>
    </source>
</evidence>
<dbReference type="Pfam" id="PF00485">
    <property type="entry name" value="PRK"/>
    <property type="match status" value="1"/>
</dbReference>
<evidence type="ECO:0000256" key="17">
    <source>
        <dbReference type="RuleBase" id="RU003825"/>
    </source>
</evidence>
<evidence type="ECO:0000256" key="1">
    <source>
        <dbReference type="ARBA" id="ARBA00004496"/>
    </source>
</evidence>
<keyword evidence="8 16" id="KW-0808">Transferase</keyword>
<evidence type="ECO:0000259" key="18">
    <source>
        <dbReference type="Pfam" id="PF00485"/>
    </source>
</evidence>
<comment type="catalytic activity">
    <reaction evidence="15 16 17">
        <text>uridine + ATP = UMP + ADP + H(+)</text>
        <dbReference type="Rhea" id="RHEA:16825"/>
        <dbReference type="ChEBI" id="CHEBI:15378"/>
        <dbReference type="ChEBI" id="CHEBI:16704"/>
        <dbReference type="ChEBI" id="CHEBI:30616"/>
        <dbReference type="ChEBI" id="CHEBI:57865"/>
        <dbReference type="ChEBI" id="CHEBI:456216"/>
        <dbReference type="EC" id="2.7.1.48"/>
    </reaction>
</comment>
<keyword evidence="10 16" id="KW-0418">Kinase</keyword>
<evidence type="ECO:0000256" key="12">
    <source>
        <dbReference type="ARBA" id="ARBA00030641"/>
    </source>
</evidence>
<evidence type="ECO:0000256" key="2">
    <source>
        <dbReference type="ARBA" id="ARBA00004690"/>
    </source>
</evidence>
<dbReference type="EC" id="2.7.1.48" evidence="5 16"/>
<dbReference type="PRINTS" id="PR00988">
    <property type="entry name" value="URIDINKINASE"/>
</dbReference>
<comment type="catalytic activity">
    <reaction evidence="14 17">
        <text>cytidine + ATP = CMP + ADP + H(+)</text>
        <dbReference type="Rhea" id="RHEA:24674"/>
        <dbReference type="ChEBI" id="CHEBI:15378"/>
        <dbReference type="ChEBI" id="CHEBI:17562"/>
        <dbReference type="ChEBI" id="CHEBI:30616"/>
        <dbReference type="ChEBI" id="CHEBI:60377"/>
        <dbReference type="ChEBI" id="CHEBI:456216"/>
        <dbReference type="EC" id="2.7.1.48"/>
    </reaction>
</comment>
<dbReference type="NCBIfam" id="TIGR00235">
    <property type="entry name" value="udk"/>
    <property type="match status" value="1"/>
</dbReference>
<evidence type="ECO:0000256" key="10">
    <source>
        <dbReference type="ARBA" id="ARBA00022777"/>
    </source>
</evidence>
<comment type="caution">
    <text evidence="19">The sequence shown here is derived from an EMBL/GenBank/DDBJ whole genome shotgun (WGS) entry which is preliminary data.</text>
</comment>
<feature type="binding site" evidence="16">
    <location>
        <begin position="10"/>
        <end position="17"/>
    </location>
    <ligand>
        <name>ATP</name>
        <dbReference type="ChEBI" id="CHEBI:30616"/>
    </ligand>
</feature>
<dbReference type="RefSeq" id="WP_177502172.1">
    <property type="nucleotide sequence ID" value="NZ_JACSNR010000004.1"/>
</dbReference>
<proteinExistence type="inferred from homology"/>